<gene>
    <name evidence="1" type="ORF">PACLA_8A018086</name>
</gene>
<protein>
    <submittedName>
        <fullName evidence="1">Uncharacterized protein</fullName>
    </submittedName>
</protein>
<comment type="caution">
    <text evidence="1">The sequence shown here is derived from an EMBL/GenBank/DDBJ whole genome shotgun (WGS) entry which is preliminary data.</text>
</comment>
<accession>A0A6S7HZM1</accession>
<organism evidence="1 2">
    <name type="scientific">Paramuricea clavata</name>
    <name type="common">Red gorgonian</name>
    <name type="synonym">Violescent sea-whip</name>
    <dbReference type="NCBI Taxonomy" id="317549"/>
    <lineage>
        <taxon>Eukaryota</taxon>
        <taxon>Metazoa</taxon>
        <taxon>Cnidaria</taxon>
        <taxon>Anthozoa</taxon>
        <taxon>Octocorallia</taxon>
        <taxon>Malacalcyonacea</taxon>
        <taxon>Plexauridae</taxon>
        <taxon>Paramuricea</taxon>
    </lineage>
</organism>
<evidence type="ECO:0000313" key="2">
    <source>
        <dbReference type="Proteomes" id="UP001152795"/>
    </source>
</evidence>
<name>A0A6S7HZM1_PARCT</name>
<keyword evidence="2" id="KW-1185">Reference proteome</keyword>
<evidence type="ECO:0000313" key="1">
    <source>
        <dbReference type="EMBL" id="CAB3999652.1"/>
    </source>
</evidence>
<reference evidence="1" key="1">
    <citation type="submission" date="2020-04" db="EMBL/GenBank/DDBJ databases">
        <authorList>
            <person name="Alioto T."/>
            <person name="Alioto T."/>
            <person name="Gomez Garrido J."/>
        </authorList>
    </citation>
    <scope>NUCLEOTIDE SEQUENCE</scope>
    <source>
        <strain evidence="1">A484AB</strain>
    </source>
</reference>
<dbReference type="Proteomes" id="UP001152795">
    <property type="component" value="Unassembled WGS sequence"/>
</dbReference>
<proteinExistence type="predicted"/>
<sequence>MNCCLRNKYPNGSFSYSASSQFSGITHDATAFVGCDAGKCCACFGPKGGRDHYCSRKCKAVNGGTIVTGEVYVWYWITTRMPERLWKRCMEFKIKTSQGNLKRITLIERPVLLIRVHVQNSFRHS</sequence>
<dbReference type="AlphaFoldDB" id="A0A6S7HZM1"/>
<dbReference type="EMBL" id="CACRXK020003638">
    <property type="protein sequence ID" value="CAB3999652.1"/>
    <property type="molecule type" value="Genomic_DNA"/>
</dbReference>